<dbReference type="SMART" id="SM00271">
    <property type="entry name" value="DnaJ"/>
    <property type="match status" value="1"/>
</dbReference>
<dbReference type="SUPFAM" id="SSF46565">
    <property type="entry name" value="Chaperone J-domain"/>
    <property type="match status" value="1"/>
</dbReference>
<evidence type="ECO:0000256" key="1">
    <source>
        <dbReference type="SAM" id="MobiDB-lite"/>
    </source>
</evidence>
<dbReference type="PANTHER" id="PTHR45089:SF58">
    <property type="entry name" value="DNAJ DOMAIN, CHAPERONE J-DOMAIN SUPERFAMILY"/>
    <property type="match status" value="1"/>
</dbReference>
<keyword evidence="4" id="KW-1185">Reference proteome</keyword>
<evidence type="ECO:0000313" key="4">
    <source>
        <dbReference type="Proteomes" id="UP000243975"/>
    </source>
</evidence>
<proteinExistence type="predicted"/>
<dbReference type="EMBL" id="LEKV01004833">
    <property type="protein sequence ID" value="KVH92226.1"/>
    <property type="molecule type" value="Genomic_DNA"/>
</dbReference>
<gene>
    <name evidence="3" type="ORF">Ccrd_005748</name>
</gene>
<organism evidence="3 4">
    <name type="scientific">Cynara cardunculus var. scolymus</name>
    <name type="common">Globe artichoke</name>
    <name type="synonym">Cynara scolymus</name>
    <dbReference type="NCBI Taxonomy" id="59895"/>
    <lineage>
        <taxon>Eukaryota</taxon>
        <taxon>Viridiplantae</taxon>
        <taxon>Streptophyta</taxon>
        <taxon>Embryophyta</taxon>
        <taxon>Tracheophyta</taxon>
        <taxon>Spermatophyta</taxon>
        <taxon>Magnoliopsida</taxon>
        <taxon>eudicotyledons</taxon>
        <taxon>Gunneridae</taxon>
        <taxon>Pentapetalae</taxon>
        <taxon>asterids</taxon>
        <taxon>campanulids</taxon>
        <taxon>Asterales</taxon>
        <taxon>Asteraceae</taxon>
        <taxon>Carduoideae</taxon>
        <taxon>Cardueae</taxon>
        <taxon>Carduinae</taxon>
        <taxon>Cynara</taxon>
    </lineage>
</organism>
<feature type="region of interest" description="Disordered" evidence="1">
    <location>
        <begin position="444"/>
        <end position="470"/>
    </location>
</feature>
<dbReference type="CDD" id="cd06257">
    <property type="entry name" value="DnaJ"/>
    <property type="match status" value="1"/>
</dbReference>
<dbReference type="AlphaFoldDB" id="A0A103XK41"/>
<protein>
    <submittedName>
        <fullName evidence="3">DnaJ domain-containing protein</fullName>
    </submittedName>
</protein>
<feature type="compositionally biased region" description="Gly residues" evidence="1">
    <location>
        <begin position="355"/>
        <end position="365"/>
    </location>
</feature>
<dbReference type="InterPro" id="IPR024593">
    <property type="entry name" value="DUF3444"/>
</dbReference>
<dbReference type="PANTHER" id="PTHR45089">
    <property type="entry name" value="DNAJ HEAT SHOCK AMINO-TERMINAL DOMAIN PROTEIN-RELATED"/>
    <property type="match status" value="1"/>
</dbReference>
<dbReference type="InterPro" id="IPR001623">
    <property type="entry name" value="DnaJ_domain"/>
</dbReference>
<accession>A0A103XK41</accession>
<dbReference type="Gene3D" id="1.10.287.110">
    <property type="entry name" value="DnaJ domain"/>
    <property type="match status" value="1"/>
</dbReference>
<dbReference type="Pfam" id="PF11926">
    <property type="entry name" value="DUF3444"/>
    <property type="match status" value="2"/>
</dbReference>
<dbReference type="Pfam" id="PF00226">
    <property type="entry name" value="DnaJ"/>
    <property type="match status" value="1"/>
</dbReference>
<dbReference type="InterPro" id="IPR036869">
    <property type="entry name" value="J_dom_sf"/>
</dbReference>
<dbReference type="OMA" id="MFQCGQI"/>
<sequence length="1026" mass="116260">MECNRDEALRAKQLAEEKMLKNDFEGAQKIALKARQLFPELDNISQVIAVCAVHCSAQRKIYGAEKDLYGILQVEKIADEATIRKQYRKLALVLHPDKNKFPGAEAAFKLIGEANMILSDKGKRSIYDFKCREPARASVTKLQNRQGNQSSYARTQFGVQNKVNDVPGSQFNGHGNQSTSHTGIRPSFWTYCPFCNIKYEYYIDFVNRPLRCQHCSKLFIAYDIGAQKAAPGPRFVHTEMHSANLGSNRAEPPFFQQKDVGRREKVKINIQKEGQFPSHFAQHTKTKDTEVGDSSRARMKHGHIHRETGKEGTTKPNVNVKPMETGTSKDRDRKRGRKMVAESSESSSDVEDAFGGIGVGPVGGGVHRRSSRQRQKVSYREDVADDLSPQKRSRPESLSGDVKEMQKEEVSGSEDKFFKRADVSKEACKQKACAHADASIANEHKVKEDEAKTVDNHSKSVSDSSGKSDPELVDCLDPEFSNFDKDKEEHCFAVDQIWACYDSVDSMPRFYAQIRRVYKTEFRLRITWLEAEPDEDLEIKWAEEGLPVACGKFVRGDTEETKDRLMFSHQIAYKKGGGRFSYVIYPQKGEIWALFKDWDIKWSLDPESHRKYKFDVVEILSVHENSVSVAFLLKVKGFVSLFQRTIWEGLAEHTIPFTQLFRFSHRIPSVKLTGTERAGVPAGSFELDTASLPGDFETYYYSNEVNLEPENVSGPYSQSHEEKVKPATGLANTPKKHVNSEATNGLDKEMLNLRRSPRGLKGGHMNHEQVNMNDATPCKGHNSFCKDGDIDPTSKKLTKSPGISSPSACRKLEPVIHDFSADKQIWKFQVGQIWAFWDRNDGIRQCYAQIKQIESRPPRLHVSLVKLCNIPSNYAIRYNACGLFKVSSGKPKILDPDSFSHIVKAEASGNHIFNIYPREQQIWGLYRRQEGGEFDIVEVLETDVSSIKVLSLSRVPGYKSVYKAPRIQRSTGRILAIPRLELNRFSHQIPAFLFTEEKDGSLRGCWELDSAALTDFMYKVKIIKDN</sequence>
<dbReference type="Proteomes" id="UP000243975">
    <property type="component" value="Unassembled WGS sequence"/>
</dbReference>
<evidence type="ECO:0000259" key="2">
    <source>
        <dbReference type="PROSITE" id="PS50076"/>
    </source>
</evidence>
<feature type="compositionally biased region" description="Basic and acidic residues" evidence="1">
    <location>
        <begin position="285"/>
        <end position="296"/>
    </location>
</feature>
<name>A0A103XK41_CYNCS</name>
<feature type="compositionally biased region" description="Basic residues" evidence="1">
    <location>
        <begin position="366"/>
        <end position="377"/>
    </location>
</feature>
<comment type="caution">
    <text evidence="3">The sequence shown here is derived from an EMBL/GenBank/DDBJ whole genome shotgun (WGS) entry which is preliminary data.</text>
</comment>
<feature type="domain" description="J" evidence="2">
    <location>
        <begin position="67"/>
        <end position="131"/>
    </location>
</feature>
<reference evidence="3 4" key="1">
    <citation type="journal article" date="2016" name="Sci. Rep.">
        <title>The genome sequence of the outbreeding globe artichoke constructed de novo incorporating a phase-aware low-pass sequencing strategy of F1 progeny.</title>
        <authorList>
            <person name="Scaglione D."/>
            <person name="Reyes-Chin-Wo S."/>
            <person name="Acquadro A."/>
            <person name="Froenicke L."/>
            <person name="Portis E."/>
            <person name="Beitel C."/>
            <person name="Tirone M."/>
            <person name="Mauro R."/>
            <person name="Lo Monaco A."/>
            <person name="Mauromicale G."/>
            <person name="Faccioli P."/>
            <person name="Cattivelli L."/>
            <person name="Rieseberg L."/>
            <person name="Michelmore R."/>
            <person name="Lanteri S."/>
        </authorList>
    </citation>
    <scope>NUCLEOTIDE SEQUENCE [LARGE SCALE GENOMIC DNA]</scope>
    <source>
        <strain evidence="3">2C</strain>
    </source>
</reference>
<dbReference type="Gramene" id="KVH92226">
    <property type="protein sequence ID" value="KVH92226"/>
    <property type="gene ID" value="Ccrd_005748"/>
</dbReference>
<dbReference type="PROSITE" id="PS50076">
    <property type="entry name" value="DNAJ_2"/>
    <property type="match status" value="1"/>
</dbReference>
<feature type="region of interest" description="Disordered" evidence="1">
    <location>
        <begin position="277"/>
        <end position="414"/>
    </location>
</feature>
<feature type="compositionally biased region" description="Basic and acidic residues" evidence="1">
    <location>
        <begin position="401"/>
        <end position="414"/>
    </location>
</feature>
<dbReference type="STRING" id="59895.A0A103XK41"/>
<evidence type="ECO:0000313" key="3">
    <source>
        <dbReference type="EMBL" id="KVH92226.1"/>
    </source>
</evidence>
<dbReference type="PRINTS" id="PR00625">
    <property type="entry name" value="JDOMAIN"/>
</dbReference>